<name>A0A2H1YKD5_9FLAO</name>
<dbReference type="RefSeq" id="WP_101918586.1">
    <property type="nucleotide sequence ID" value="NZ_OENF01000042.1"/>
</dbReference>
<dbReference type="EMBL" id="OENF01000042">
    <property type="protein sequence ID" value="SOS75969.1"/>
    <property type="molecule type" value="Genomic_DNA"/>
</dbReference>
<dbReference type="InterPro" id="IPR046166">
    <property type="entry name" value="DUF6168"/>
</dbReference>
<proteinExistence type="predicted"/>
<keyword evidence="1" id="KW-0472">Membrane</keyword>
<feature type="transmembrane region" description="Helical" evidence="1">
    <location>
        <begin position="68"/>
        <end position="86"/>
    </location>
</feature>
<dbReference type="Proteomes" id="UP000234211">
    <property type="component" value="Unassembled WGS sequence"/>
</dbReference>
<keyword evidence="3" id="KW-1185">Reference proteome</keyword>
<evidence type="ECO:0000313" key="3">
    <source>
        <dbReference type="Proteomes" id="UP000234211"/>
    </source>
</evidence>
<organism evidence="2 3">
    <name type="scientific">Tenacibaculum piscium</name>
    <dbReference type="NCBI Taxonomy" id="1458515"/>
    <lineage>
        <taxon>Bacteria</taxon>
        <taxon>Pseudomonadati</taxon>
        <taxon>Bacteroidota</taxon>
        <taxon>Flavobacteriia</taxon>
        <taxon>Flavobacteriales</taxon>
        <taxon>Flavobacteriaceae</taxon>
        <taxon>Tenacibaculum</taxon>
    </lineage>
</organism>
<sequence length="126" mass="14527">MSKRILYFITAVLLLFAVSYFLHTYILKMQEVVLPYSLLSMYLFHVIATSLVYIILEFIADTLPNEAAYVYLASMLLKIGFFVLIFKNDVFTEVKLIQPARISLVVPLFLFLTTEAMGVFKLLNNK</sequence>
<feature type="transmembrane region" description="Helical" evidence="1">
    <location>
        <begin position="33"/>
        <end position="56"/>
    </location>
</feature>
<reference evidence="3" key="1">
    <citation type="submission" date="2017-11" db="EMBL/GenBank/DDBJ databases">
        <authorList>
            <person name="Duchaud E."/>
        </authorList>
    </citation>
    <scope>NUCLEOTIDE SEQUENCE [LARGE SCALE GENOMIC DNA]</scope>
    <source>
        <strain evidence="3">Tenacibaculum sp. TNO020</strain>
    </source>
</reference>
<gene>
    <name evidence="2" type="ORF">TNO020_70278</name>
</gene>
<evidence type="ECO:0000256" key="1">
    <source>
        <dbReference type="SAM" id="Phobius"/>
    </source>
</evidence>
<dbReference type="Pfam" id="PF19665">
    <property type="entry name" value="DUF6168"/>
    <property type="match status" value="1"/>
</dbReference>
<keyword evidence="1" id="KW-1133">Transmembrane helix</keyword>
<evidence type="ECO:0000313" key="2">
    <source>
        <dbReference type="EMBL" id="SOS75969.1"/>
    </source>
</evidence>
<feature type="transmembrane region" description="Helical" evidence="1">
    <location>
        <begin position="5"/>
        <end position="27"/>
    </location>
</feature>
<keyword evidence="1" id="KW-0812">Transmembrane</keyword>
<accession>A0A2H1YKD5</accession>
<protein>
    <submittedName>
        <fullName evidence="2">Uncharacterized protein</fullName>
    </submittedName>
</protein>
<dbReference type="AlphaFoldDB" id="A0A2H1YKD5"/>
<feature type="transmembrane region" description="Helical" evidence="1">
    <location>
        <begin position="102"/>
        <end position="123"/>
    </location>
</feature>